<evidence type="ECO:0000256" key="1">
    <source>
        <dbReference type="SAM" id="Phobius"/>
    </source>
</evidence>
<comment type="caution">
    <text evidence="3">The sequence shown here is derived from an EMBL/GenBank/DDBJ whole genome shotgun (WGS) entry which is preliminary data.</text>
</comment>
<evidence type="ECO:0000313" key="2">
    <source>
        <dbReference type="EMBL" id="MCU4719432.1"/>
    </source>
</evidence>
<dbReference type="Proteomes" id="UP001208186">
    <property type="component" value="Unassembled WGS sequence"/>
</dbReference>
<organism evidence="3 5">
    <name type="scientific">Halapricum hydrolyticum</name>
    <dbReference type="NCBI Taxonomy" id="2979991"/>
    <lineage>
        <taxon>Archaea</taxon>
        <taxon>Methanobacteriati</taxon>
        <taxon>Methanobacteriota</taxon>
        <taxon>Stenosarchaea group</taxon>
        <taxon>Halobacteria</taxon>
        <taxon>Halobacteriales</taxon>
        <taxon>Haloarculaceae</taxon>
        <taxon>Halapricum</taxon>
    </lineage>
</organism>
<keyword evidence="1" id="KW-0812">Transmembrane</keyword>
<keyword evidence="1" id="KW-1133">Transmembrane helix</keyword>
<keyword evidence="1" id="KW-0472">Membrane</keyword>
<feature type="transmembrane region" description="Helical" evidence="1">
    <location>
        <begin position="113"/>
        <end position="132"/>
    </location>
</feature>
<dbReference type="InterPro" id="IPR055970">
    <property type="entry name" value="DUF7548"/>
</dbReference>
<gene>
    <name evidence="3" type="ORF">OB914_15920</name>
    <name evidence="2" type="ORF">OB916_15385</name>
</gene>
<dbReference type="AlphaFoldDB" id="A0AAE3IED1"/>
<evidence type="ECO:0000313" key="4">
    <source>
        <dbReference type="Proteomes" id="UP001208186"/>
    </source>
</evidence>
<keyword evidence="4" id="KW-1185">Reference proteome</keyword>
<dbReference type="EMBL" id="JAOPKD010000027">
    <property type="protein sequence ID" value="MCU4728441.1"/>
    <property type="molecule type" value="Genomic_DNA"/>
</dbReference>
<feature type="transmembrane region" description="Helical" evidence="1">
    <location>
        <begin position="43"/>
        <end position="64"/>
    </location>
</feature>
<proteinExistence type="predicted"/>
<dbReference type="EMBL" id="JAOPKC010000028">
    <property type="protein sequence ID" value="MCU4719432.1"/>
    <property type="molecule type" value="Genomic_DNA"/>
</dbReference>
<dbReference type="Pfam" id="PF24416">
    <property type="entry name" value="DUF7548"/>
    <property type="match status" value="1"/>
</dbReference>
<reference evidence="3" key="1">
    <citation type="submission" date="2023-02" db="EMBL/GenBank/DDBJ databases">
        <title>Enrichment on poylsaccharides allowed isolation of novel metabolic and taxonomic groups of Haloarchaea.</title>
        <authorList>
            <person name="Sorokin D.Y."/>
            <person name="Elcheninov A.G."/>
            <person name="Khizhniak T.V."/>
            <person name="Kolganova T.V."/>
            <person name="Kublanov I.V."/>
        </authorList>
    </citation>
    <scope>NUCLEOTIDE SEQUENCE</scope>
    <source>
        <strain evidence="2 4">HArc-curdl5-1</strain>
        <strain evidence="3">HArc-curdl7</strain>
    </source>
</reference>
<evidence type="ECO:0000313" key="5">
    <source>
        <dbReference type="Proteomes" id="UP001209746"/>
    </source>
</evidence>
<dbReference type="RefSeq" id="WP_315910178.1">
    <property type="nucleotide sequence ID" value="NZ_JAOPKC010000028.1"/>
</dbReference>
<protein>
    <submittedName>
        <fullName evidence="3">Uncharacterized protein</fullName>
    </submittedName>
</protein>
<feature type="transmembrane region" description="Helical" evidence="1">
    <location>
        <begin position="71"/>
        <end position="93"/>
    </location>
</feature>
<evidence type="ECO:0000313" key="3">
    <source>
        <dbReference type="EMBL" id="MCU4728441.1"/>
    </source>
</evidence>
<dbReference type="Proteomes" id="UP001209746">
    <property type="component" value="Unassembled WGS sequence"/>
</dbReference>
<accession>A0AAE3IED1</accession>
<sequence length="138" mass="14561">MSDSRRTAPLAGVVACLLVIGALAAPYAMTDARTVGLYYESGVVNPLIAGLLAVVSTVVFAAGYRRRTDPALAAGVTLTFGLFIVVLTVAWALTIPESLMRQFEVVEASLPEHRWALAVVTVTVPATAAWYARSLGLL</sequence>
<name>A0AAE3IED1_9EURY</name>